<dbReference type="EMBL" id="CM026429">
    <property type="protein sequence ID" value="KAG0565161.1"/>
    <property type="molecule type" value="Genomic_DNA"/>
</dbReference>
<feature type="chain" id="PRO_5035822016" description="Secreted protein" evidence="1">
    <location>
        <begin position="20"/>
        <end position="70"/>
    </location>
</feature>
<name>A0A8T0GZA9_CERPU</name>
<organism evidence="2 3">
    <name type="scientific">Ceratodon purpureus</name>
    <name type="common">Fire moss</name>
    <name type="synonym">Dicranum purpureum</name>
    <dbReference type="NCBI Taxonomy" id="3225"/>
    <lineage>
        <taxon>Eukaryota</taxon>
        <taxon>Viridiplantae</taxon>
        <taxon>Streptophyta</taxon>
        <taxon>Embryophyta</taxon>
        <taxon>Bryophyta</taxon>
        <taxon>Bryophytina</taxon>
        <taxon>Bryopsida</taxon>
        <taxon>Dicranidae</taxon>
        <taxon>Pseudoditrichales</taxon>
        <taxon>Ditrichaceae</taxon>
        <taxon>Ceratodon</taxon>
    </lineage>
</organism>
<keyword evidence="3" id="KW-1185">Reference proteome</keyword>
<reference evidence="2" key="1">
    <citation type="submission" date="2020-06" db="EMBL/GenBank/DDBJ databases">
        <title>WGS assembly of Ceratodon purpureus strain R40.</title>
        <authorList>
            <person name="Carey S.B."/>
            <person name="Jenkins J."/>
            <person name="Shu S."/>
            <person name="Lovell J.T."/>
            <person name="Sreedasyam A."/>
            <person name="Maumus F."/>
            <person name="Tiley G.P."/>
            <person name="Fernandez-Pozo N."/>
            <person name="Barry K."/>
            <person name="Chen C."/>
            <person name="Wang M."/>
            <person name="Lipzen A."/>
            <person name="Daum C."/>
            <person name="Saski C.A."/>
            <person name="Payton A.C."/>
            <person name="Mcbreen J.C."/>
            <person name="Conrad R.E."/>
            <person name="Kollar L.M."/>
            <person name="Olsson S."/>
            <person name="Huttunen S."/>
            <person name="Landis J.B."/>
            <person name="Wickett N.J."/>
            <person name="Johnson M.G."/>
            <person name="Rensing S.A."/>
            <person name="Grimwood J."/>
            <person name="Schmutz J."/>
            <person name="Mcdaniel S.F."/>
        </authorList>
    </citation>
    <scope>NUCLEOTIDE SEQUENCE</scope>
    <source>
        <strain evidence="2">R40</strain>
    </source>
</reference>
<comment type="caution">
    <text evidence="2">The sequence shown here is derived from an EMBL/GenBank/DDBJ whole genome shotgun (WGS) entry which is preliminary data.</text>
</comment>
<dbReference type="OrthoDB" id="3180714at2759"/>
<evidence type="ECO:0000313" key="2">
    <source>
        <dbReference type="EMBL" id="KAG0565161.1"/>
    </source>
</evidence>
<proteinExistence type="predicted"/>
<sequence>MVASLSYRCVLCVTVPVLAASINPKLASTLIRDLGTKAPLTSLAHVKRIRKIKTEGGIKNLTLSSRWRRD</sequence>
<evidence type="ECO:0000256" key="1">
    <source>
        <dbReference type="SAM" id="SignalP"/>
    </source>
</evidence>
<keyword evidence="1" id="KW-0732">Signal</keyword>
<accession>A0A8T0GZA9</accession>
<protein>
    <recommendedName>
        <fullName evidence="4">Secreted protein</fullName>
    </recommendedName>
</protein>
<gene>
    <name evidence="2" type="ORF">KC19_8G169300</name>
</gene>
<evidence type="ECO:0000313" key="3">
    <source>
        <dbReference type="Proteomes" id="UP000822688"/>
    </source>
</evidence>
<feature type="signal peptide" evidence="1">
    <location>
        <begin position="1"/>
        <end position="19"/>
    </location>
</feature>
<evidence type="ECO:0008006" key="4">
    <source>
        <dbReference type="Google" id="ProtNLM"/>
    </source>
</evidence>
<dbReference type="AlphaFoldDB" id="A0A8T0GZA9"/>
<dbReference type="Proteomes" id="UP000822688">
    <property type="component" value="Chromosome 8"/>
</dbReference>